<organism evidence="1 2">
    <name type="scientific">Acaulospora morrowiae</name>
    <dbReference type="NCBI Taxonomy" id="94023"/>
    <lineage>
        <taxon>Eukaryota</taxon>
        <taxon>Fungi</taxon>
        <taxon>Fungi incertae sedis</taxon>
        <taxon>Mucoromycota</taxon>
        <taxon>Glomeromycotina</taxon>
        <taxon>Glomeromycetes</taxon>
        <taxon>Diversisporales</taxon>
        <taxon>Acaulosporaceae</taxon>
        <taxon>Acaulospora</taxon>
    </lineage>
</organism>
<evidence type="ECO:0000313" key="2">
    <source>
        <dbReference type="Proteomes" id="UP000789342"/>
    </source>
</evidence>
<accession>A0A9N9F4Y0</accession>
<reference evidence="1" key="1">
    <citation type="submission" date="2021-06" db="EMBL/GenBank/DDBJ databases">
        <authorList>
            <person name="Kallberg Y."/>
            <person name="Tangrot J."/>
            <person name="Rosling A."/>
        </authorList>
    </citation>
    <scope>NUCLEOTIDE SEQUENCE</scope>
    <source>
        <strain evidence="1">CL551</strain>
    </source>
</reference>
<proteinExistence type="predicted"/>
<dbReference type="Proteomes" id="UP000789342">
    <property type="component" value="Unassembled WGS sequence"/>
</dbReference>
<comment type="caution">
    <text evidence="1">The sequence shown here is derived from an EMBL/GenBank/DDBJ whole genome shotgun (WGS) entry which is preliminary data.</text>
</comment>
<dbReference type="AlphaFoldDB" id="A0A9N9F4Y0"/>
<evidence type="ECO:0000313" key="1">
    <source>
        <dbReference type="EMBL" id="CAG8509954.1"/>
    </source>
</evidence>
<name>A0A9N9F4Y0_9GLOM</name>
<protein>
    <submittedName>
        <fullName evidence="1">1656_t:CDS:1</fullName>
    </submittedName>
</protein>
<gene>
    <name evidence="1" type="ORF">AMORRO_LOCUS3675</name>
</gene>
<keyword evidence="2" id="KW-1185">Reference proteome</keyword>
<sequence>MTTESPEKTNVRIRSGLERSEAGSHLLAIIQDRFDHQLLTVGSFRPKAYAFGKHRYVISGIAKKITDLS</sequence>
<dbReference type="EMBL" id="CAJVPV010001842">
    <property type="protein sequence ID" value="CAG8509954.1"/>
    <property type="molecule type" value="Genomic_DNA"/>
</dbReference>